<dbReference type="Proteomes" id="UP000664698">
    <property type="component" value="Unassembled WGS sequence"/>
</dbReference>
<organism evidence="2 3">
    <name type="scientific">Algoriphagus aestuariicola</name>
    <dbReference type="NCBI Taxonomy" id="1852016"/>
    <lineage>
        <taxon>Bacteria</taxon>
        <taxon>Pseudomonadati</taxon>
        <taxon>Bacteroidota</taxon>
        <taxon>Cytophagia</taxon>
        <taxon>Cytophagales</taxon>
        <taxon>Cyclobacteriaceae</taxon>
        <taxon>Algoriphagus</taxon>
    </lineage>
</organism>
<dbReference type="RefSeq" id="WP_206569528.1">
    <property type="nucleotide sequence ID" value="NZ_JAFKCW010000002.1"/>
</dbReference>
<accession>A0ABS3BQI5</accession>
<evidence type="ECO:0000313" key="3">
    <source>
        <dbReference type="Proteomes" id="UP000664698"/>
    </source>
</evidence>
<protein>
    <recommendedName>
        <fullName evidence="4">PH domain-containing protein</fullName>
    </recommendedName>
</protein>
<evidence type="ECO:0000256" key="1">
    <source>
        <dbReference type="SAM" id="Phobius"/>
    </source>
</evidence>
<evidence type="ECO:0000313" key="2">
    <source>
        <dbReference type="EMBL" id="MBN7801550.1"/>
    </source>
</evidence>
<name>A0ABS3BQI5_9BACT</name>
<keyword evidence="1" id="KW-1133">Transmembrane helix</keyword>
<evidence type="ECO:0008006" key="4">
    <source>
        <dbReference type="Google" id="ProtNLM"/>
    </source>
</evidence>
<keyword evidence="1" id="KW-0472">Membrane</keyword>
<proteinExistence type="predicted"/>
<feature type="transmembrane region" description="Helical" evidence="1">
    <location>
        <begin position="6"/>
        <end position="23"/>
    </location>
</feature>
<keyword evidence="1" id="KW-0812">Transmembrane</keyword>
<sequence length="114" mass="13115">MIYSLVSILAIAFVFFVIAIFLTKTNTSGSIDLDGWILTIRYPFKTAKINLRDDLEKWGVRKINMLWRGMIFVLSLKLTTGETKKIYFRSRSGSVRKLIRLLEELALDGRIAVN</sequence>
<dbReference type="EMBL" id="JAFKCW010000002">
    <property type="protein sequence ID" value="MBN7801550.1"/>
    <property type="molecule type" value="Genomic_DNA"/>
</dbReference>
<reference evidence="2 3" key="1">
    <citation type="submission" date="2021-03" db="EMBL/GenBank/DDBJ databases">
        <title>novel species isolated from a fishpond in China.</title>
        <authorList>
            <person name="Lu H."/>
            <person name="Cai Z."/>
        </authorList>
    </citation>
    <scope>NUCLEOTIDE SEQUENCE [LARGE SCALE GENOMIC DNA]</scope>
    <source>
        <strain evidence="2 3">JCM 31546</strain>
    </source>
</reference>
<comment type="caution">
    <text evidence="2">The sequence shown here is derived from an EMBL/GenBank/DDBJ whole genome shotgun (WGS) entry which is preliminary data.</text>
</comment>
<gene>
    <name evidence="2" type="ORF">J0A67_11800</name>
</gene>
<keyword evidence="3" id="KW-1185">Reference proteome</keyword>